<comment type="caution">
    <text evidence="1">The sequence shown here is derived from an EMBL/GenBank/DDBJ whole genome shotgun (WGS) entry which is preliminary data.</text>
</comment>
<name>A0ACB0KJ88_TRIPR</name>
<evidence type="ECO:0000313" key="2">
    <source>
        <dbReference type="Proteomes" id="UP001177021"/>
    </source>
</evidence>
<evidence type="ECO:0000313" key="1">
    <source>
        <dbReference type="EMBL" id="CAJ2656773.1"/>
    </source>
</evidence>
<organism evidence="1 2">
    <name type="scientific">Trifolium pratense</name>
    <name type="common">Red clover</name>
    <dbReference type="NCBI Taxonomy" id="57577"/>
    <lineage>
        <taxon>Eukaryota</taxon>
        <taxon>Viridiplantae</taxon>
        <taxon>Streptophyta</taxon>
        <taxon>Embryophyta</taxon>
        <taxon>Tracheophyta</taxon>
        <taxon>Spermatophyta</taxon>
        <taxon>Magnoliopsida</taxon>
        <taxon>eudicotyledons</taxon>
        <taxon>Gunneridae</taxon>
        <taxon>Pentapetalae</taxon>
        <taxon>rosids</taxon>
        <taxon>fabids</taxon>
        <taxon>Fabales</taxon>
        <taxon>Fabaceae</taxon>
        <taxon>Papilionoideae</taxon>
        <taxon>50 kb inversion clade</taxon>
        <taxon>NPAAA clade</taxon>
        <taxon>Hologalegina</taxon>
        <taxon>IRL clade</taxon>
        <taxon>Trifolieae</taxon>
        <taxon>Trifolium</taxon>
    </lineage>
</organism>
<accession>A0ACB0KJ88</accession>
<reference evidence="1" key="1">
    <citation type="submission" date="2023-10" db="EMBL/GenBank/DDBJ databases">
        <authorList>
            <person name="Rodriguez Cubillos JULIANA M."/>
            <person name="De Vega J."/>
        </authorList>
    </citation>
    <scope>NUCLEOTIDE SEQUENCE</scope>
</reference>
<proteinExistence type="predicted"/>
<keyword evidence="2" id="KW-1185">Reference proteome</keyword>
<dbReference type="EMBL" id="CASHSV030000237">
    <property type="protein sequence ID" value="CAJ2656773.1"/>
    <property type="molecule type" value="Genomic_DNA"/>
</dbReference>
<protein>
    <submittedName>
        <fullName evidence="1">Uncharacterized protein</fullName>
    </submittedName>
</protein>
<sequence length="51" mass="5908">MNMLHMDVFNTFIELLRQSGNVTKGQTDVKETSPNWLLKQELSEIVKSISR</sequence>
<dbReference type="Proteomes" id="UP001177021">
    <property type="component" value="Unassembled WGS sequence"/>
</dbReference>
<gene>
    <name evidence="1" type="ORF">MILVUS5_LOCUS23440</name>
</gene>